<dbReference type="InterPro" id="IPR045865">
    <property type="entry name" value="ACT-like_dom_sf"/>
</dbReference>
<evidence type="ECO:0000256" key="3">
    <source>
        <dbReference type="ARBA" id="ARBA00004810"/>
    </source>
</evidence>
<dbReference type="Pfam" id="PF00585">
    <property type="entry name" value="Thr_dehydrat_C"/>
    <property type="match status" value="1"/>
</dbReference>
<dbReference type="InterPro" id="IPR011820">
    <property type="entry name" value="IlvA"/>
</dbReference>
<dbReference type="NCBIfam" id="TIGR02079">
    <property type="entry name" value="THD1"/>
    <property type="match status" value="1"/>
</dbReference>
<dbReference type="NCBIfam" id="NF006390">
    <property type="entry name" value="PRK08639.1"/>
    <property type="match status" value="1"/>
</dbReference>
<dbReference type="PANTHER" id="PTHR48078:SF11">
    <property type="entry name" value="THREONINE DEHYDRATASE, MITOCHONDRIAL"/>
    <property type="match status" value="1"/>
</dbReference>
<keyword evidence="7 12" id="KW-0412">Isoleucine biosynthesis</keyword>
<dbReference type="GO" id="GO:0004794">
    <property type="term" value="F:threonine deaminase activity"/>
    <property type="evidence" value="ECO:0007669"/>
    <property type="project" value="UniProtKB-UniRule"/>
</dbReference>
<comment type="cofactor">
    <cofactor evidence="2 12">
        <name>pyridoxal 5'-phosphate</name>
        <dbReference type="ChEBI" id="CHEBI:597326"/>
    </cofactor>
</comment>
<comment type="function">
    <text evidence="11 12">Catalyzes the anaerobic formation of alpha-ketobutyrate and ammonia from threonine in a two-step reaction. The first step involved a dehydration of threonine and a production of enamine intermediates (aminocrotonate), which tautomerizes to its imine form (iminobutyrate). Both intermediates are unstable and short-lived. The second step is the nonenzymatic hydrolysis of the enamine/imine intermediates to form 2-ketobutyrate and free ammonia. In the low water environment of the cell, the second step is accelerated by RidA.</text>
</comment>
<dbReference type="AlphaFoldDB" id="A0AA94F5Z4"/>
<evidence type="ECO:0000256" key="8">
    <source>
        <dbReference type="ARBA" id="ARBA00022898"/>
    </source>
</evidence>
<dbReference type="InterPro" id="IPR050147">
    <property type="entry name" value="Ser/Thr_Dehydratase"/>
</dbReference>
<dbReference type="SUPFAM" id="SSF55021">
    <property type="entry name" value="ACT-like"/>
    <property type="match status" value="1"/>
</dbReference>
<dbReference type="PANTHER" id="PTHR48078">
    <property type="entry name" value="THREONINE DEHYDRATASE, MITOCHONDRIAL-RELATED"/>
    <property type="match status" value="1"/>
</dbReference>
<dbReference type="EMBL" id="RWGX01000002">
    <property type="protein sequence ID" value="RVU89437.1"/>
    <property type="molecule type" value="Genomic_DNA"/>
</dbReference>
<dbReference type="GO" id="GO:0030170">
    <property type="term" value="F:pyridoxal phosphate binding"/>
    <property type="evidence" value="ECO:0007669"/>
    <property type="project" value="InterPro"/>
</dbReference>
<keyword evidence="9 12" id="KW-0456">Lyase</keyword>
<organism evidence="14">
    <name type="scientific">Flavobacterium columnare</name>
    <dbReference type="NCBI Taxonomy" id="996"/>
    <lineage>
        <taxon>Bacteria</taxon>
        <taxon>Pseudomonadati</taxon>
        <taxon>Bacteroidota</taxon>
        <taxon>Flavobacteriia</taxon>
        <taxon>Flavobacteriales</taxon>
        <taxon>Flavobacteriaceae</taxon>
        <taxon>Flavobacterium</taxon>
    </lineage>
</organism>
<dbReference type="PROSITE" id="PS51672">
    <property type="entry name" value="ACT_LIKE"/>
    <property type="match status" value="1"/>
</dbReference>
<dbReference type="CDD" id="cd01562">
    <property type="entry name" value="Thr-dehyd"/>
    <property type="match status" value="1"/>
</dbReference>
<keyword evidence="6 12" id="KW-0028">Amino-acid biosynthesis</keyword>
<comment type="catalytic activity">
    <reaction evidence="1 12">
        <text>L-threonine = 2-oxobutanoate + NH4(+)</text>
        <dbReference type="Rhea" id="RHEA:22108"/>
        <dbReference type="ChEBI" id="CHEBI:16763"/>
        <dbReference type="ChEBI" id="CHEBI:28938"/>
        <dbReference type="ChEBI" id="CHEBI:57926"/>
        <dbReference type="EC" id="4.3.1.19"/>
    </reaction>
</comment>
<reference evidence="14" key="1">
    <citation type="submission" date="2018-12" db="EMBL/GenBank/DDBJ databases">
        <title>Draft genome sequence of Flaovobacterium columnare BGFS27 isolated from channel catfish in Alabama.</title>
        <authorList>
            <person name="Cai W."/>
            <person name="Arias C."/>
        </authorList>
    </citation>
    <scope>NUCLEOTIDE SEQUENCE [LARGE SCALE GENOMIC DNA]</scope>
    <source>
        <strain evidence="14">BGFS27</strain>
    </source>
</reference>
<dbReference type="GO" id="GO:0006567">
    <property type="term" value="P:L-threonine catabolic process"/>
    <property type="evidence" value="ECO:0007669"/>
    <property type="project" value="TreeGrafter"/>
</dbReference>
<accession>A0AA94F5Z4</accession>
<keyword evidence="10 12" id="KW-0100">Branched-chain amino acid biosynthesis</keyword>
<dbReference type="RefSeq" id="WP_063743168.1">
    <property type="nucleotide sequence ID" value="NZ_RWGX02000005.1"/>
</dbReference>
<dbReference type="GO" id="GO:0003941">
    <property type="term" value="F:L-serine ammonia-lyase activity"/>
    <property type="evidence" value="ECO:0007669"/>
    <property type="project" value="TreeGrafter"/>
</dbReference>
<dbReference type="PROSITE" id="PS00165">
    <property type="entry name" value="DEHYDRATASE_SER_THR"/>
    <property type="match status" value="1"/>
</dbReference>
<evidence type="ECO:0000256" key="6">
    <source>
        <dbReference type="ARBA" id="ARBA00022605"/>
    </source>
</evidence>
<dbReference type="InterPro" id="IPR001721">
    <property type="entry name" value="TD_ACT-like"/>
</dbReference>
<name>A0AA94F5Z4_9FLAO</name>
<protein>
    <recommendedName>
        <fullName evidence="12">L-threonine dehydratase</fullName>
        <ecNumber evidence="12">4.3.1.19</ecNumber>
    </recommendedName>
    <alternativeName>
        <fullName evidence="12">Threonine deaminase</fullName>
    </alternativeName>
</protein>
<proteinExistence type="inferred from homology"/>
<evidence type="ECO:0000256" key="7">
    <source>
        <dbReference type="ARBA" id="ARBA00022624"/>
    </source>
</evidence>
<dbReference type="FunFam" id="3.40.50.1100:FF:000007">
    <property type="entry name" value="L-threonine dehydratase catabolic TdcB"/>
    <property type="match status" value="1"/>
</dbReference>
<evidence type="ECO:0000256" key="10">
    <source>
        <dbReference type="ARBA" id="ARBA00023304"/>
    </source>
</evidence>
<evidence type="ECO:0000256" key="1">
    <source>
        <dbReference type="ARBA" id="ARBA00001274"/>
    </source>
</evidence>
<gene>
    <name evidence="12 14" type="primary">ilvA</name>
    <name evidence="14" type="ORF">EJB19_00925</name>
</gene>
<comment type="pathway">
    <text evidence="3 12">Amino-acid biosynthesis; L-isoleucine biosynthesis; 2-oxobutanoate from L-threonine: step 1/1.</text>
</comment>
<comment type="caution">
    <text evidence="14">The sequence shown here is derived from an EMBL/GenBank/DDBJ whole genome shotgun (WGS) entry which is preliminary data.</text>
</comment>
<evidence type="ECO:0000256" key="2">
    <source>
        <dbReference type="ARBA" id="ARBA00001933"/>
    </source>
</evidence>
<evidence type="ECO:0000313" key="14">
    <source>
        <dbReference type="EMBL" id="RVU89437.1"/>
    </source>
</evidence>
<dbReference type="Pfam" id="PF00291">
    <property type="entry name" value="PALP"/>
    <property type="match status" value="1"/>
</dbReference>
<dbReference type="GO" id="GO:0009097">
    <property type="term" value="P:isoleucine biosynthetic process"/>
    <property type="evidence" value="ECO:0007669"/>
    <property type="project" value="UniProtKB-UniRule"/>
</dbReference>
<dbReference type="Gene3D" id="3.40.50.1100">
    <property type="match status" value="2"/>
</dbReference>
<keyword evidence="8 12" id="KW-0663">Pyridoxal phosphate</keyword>
<evidence type="ECO:0000256" key="5">
    <source>
        <dbReference type="ARBA" id="ARBA00011881"/>
    </source>
</evidence>
<dbReference type="InterPro" id="IPR001926">
    <property type="entry name" value="TrpB-like_PALP"/>
</dbReference>
<evidence type="ECO:0000256" key="12">
    <source>
        <dbReference type="RuleBase" id="RU362012"/>
    </source>
</evidence>
<dbReference type="SUPFAM" id="SSF53686">
    <property type="entry name" value="Tryptophan synthase beta subunit-like PLP-dependent enzymes"/>
    <property type="match status" value="1"/>
</dbReference>
<dbReference type="InterPro" id="IPR036052">
    <property type="entry name" value="TrpB-like_PALP_sf"/>
</dbReference>
<evidence type="ECO:0000259" key="13">
    <source>
        <dbReference type="PROSITE" id="PS51672"/>
    </source>
</evidence>
<comment type="subunit">
    <text evidence="5 12">Homotetramer.</text>
</comment>
<dbReference type="FunFam" id="3.40.50.1100:FF:000005">
    <property type="entry name" value="Threonine dehydratase catabolic"/>
    <property type="match status" value="1"/>
</dbReference>
<evidence type="ECO:0000256" key="11">
    <source>
        <dbReference type="ARBA" id="ARBA00025527"/>
    </source>
</evidence>
<sequence length="414" mass="46387">MNLYEEIISAKNQLRGVVLTTPLLQSINISTQYQAHVYLKREDLQTVRSFKIRGAYNKISSLNEKERQKGIVCASAGNHAQGVAFSCNYLKIFGKIYMPKTTPKQKIKQVQLFGQSYIEIILVGDTFDDAYQKAIEDCNKNNKTFIHPFDDQKVIAGQGTVALEILEQSTKPIDYVFVPIGGGGFASGIVTVFKELSPHTKIIGVEPLGAPSMKTAIDQGNTSALDSIDKFVDGAAVKQVGNLTYQVCKNTLDDIILVPEGKVCTTILKLYNEEALVVEPAGALSIAALDLYNEKIKNKKVVCIISGSNNDIERTEEIKERSLLYEGLKHYFMIQFPQRPGALKEFVNKILGEEDDITYFQFAKKNNREKGPVIVGLELKKPEDIETIKSKMKINHFEYRYLNETHDLFTQLVS</sequence>
<feature type="domain" description="ACT-like" evidence="13">
    <location>
        <begin position="330"/>
        <end position="406"/>
    </location>
</feature>
<dbReference type="EC" id="4.3.1.19" evidence="12"/>
<evidence type="ECO:0000256" key="4">
    <source>
        <dbReference type="ARBA" id="ARBA00010869"/>
    </source>
</evidence>
<dbReference type="InterPro" id="IPR000634">
    <property type="entry name" value="Ser/Thr_deHydtase_PyrdxlP-BS"/>
</dbReference>
<dbReference type="GO" id="GO:0006565">
    <property type="term" value="P:L-serine catabolic process"/>
    <property type="evidence" value="ECO:0007669"/>
    <property type="project" value="TreeGrafter"/>
</dbReference>
<comment type="similarity">
    <text evidence="4 12">Belongs to the serine/threonine dehydratase family.</text>
</comment>
<evidence type="ECO:0000256" key="9">
    <source>
        <dbReference type="ARBA" id="ARBA00023239"/>
    </source>
</evidence>